<evidence type="ECO:0000313" key="1">
    <source>
        <dbReference type="EMBL" id="KAK3696349.1"/>
    </source>
</evidence>
<gene>
    <name evidence="1" type="ORF">LTR37_018014</name>
</gene>
<comment type="caution">
    <text evidence="1">The sequence shown here is derived from an EMBL/GenBank/DDBJ whole genome shotgun (WGS) entry which is preliminary data.</text>
</comment>
<dbReference type="Proteomes" id="UP001281147">
    <property type="component" value="Unassembled WGS sequence"/>
</dbReference>
<protein>
    <submittedName>
        <fullName evidence="1">Uncharacterized protein</fullName>
    </submittedName>
</protein>
<sequence>MSGNQQTRSKQKAEDQPRSFLDEDWSWSDPSSWPLSIKFLPVAVAIIGIGITVYFPSISGQTPLSTLFAENSCRGTFNYTFQIARAKAHAEGLSTHDWEIGTAFEAILELISPEKSVFGSNPFPKGKIPIRYYKMDEALSYFYDTVPIGEGKTLAENGFSVSDPASLGVGSIMLGQTSPKRLSAIEKQKDYLLDEAPRYANGAISHRVEVAELWSDSVSMVPPFLAYYGVAKKNLTLIREAVRQCELYRDVLMIREGERKGLWKHIVGPSDVADEGAWSTGNGWAAYGMIRVRATIAAWSTSRDEMGKEIVALDSYILEIIEAAMRNDDDDSGLLRNYLGGSTWFGETSGTALLAAAAYRMGMTMDRSTAERDRILKWADSKRKAVARHVDADGVAKPAVNSPKHGQREPLNGINPEGESFLLMMGAAWRDCVCSGGCPPDP</sequence>
<organism evidence="1 2">
    <name type="scientific">Vermiconidia calcicola</name>
    <dbReference type="NCBI Taxonomy" id="1690605"/>
    <lineage>
        <taxon>Eukaryota</taxon>
        <taxon>Fungi</taxon>
        <taxon>Dikarya</taxon>
        <taxon>Ascomycota</taxon>
        <taxon>Pezizomycotina</taxon>
        <taxon>Dothideomycetes</taxon>
        <taxon>Dothideomycetidae</taxon>
        <taxon>Mycosphaerellales</taxon>
        <taxon>Extremaceae</taxon>
        <taxon>Vermiconidia</taxon>
    </lineage>
</organism>
<dbReference type="EMBL" id="JAUTXU010000243">
    <property type="protein sequence ID" value="KAK3696349.1"/>
    <property type="molecule type" value="Genomic_DNA"/>
</dbReference>
<keyword evidence="2" id="KW-1185">Reference proteome</keyword>
<reference evidence="1" key="1">
    <citation type="submission" date="2023-07" db="EMBL/GenBank/DDBJ databases">
        <title>Black Yeasts Isolated from many extreme environments.</title>
        <authorList>
            <person name="Coleine C."/>
            <person name="Stajich J.E."/>
            <person name="Selbmann L."/>
        </authorList>
    </citation>
    <scope>NUCLEOTIDE SEQUENCE</scope>
    <source>
        <strain evidence="1">CCFEE 5714</strain>
    </source>
</reference>
<accession>A0ACC3MJW5</accession>
<name>A0ACC3MJW5_9PEZI</name>
<proteinExistence type="predicted"/>
<evidence type="ECO:0000313" key="2">
    <source>
        <dbReference type="Proteomes" id="UP001281147"/>
    </source>
</evidence>